<dbReference type="GO" id="GO:0008080">
    <property type="term" value="F:N-acetyltransferase activity"/>
    <property type="evidence" value="ECO:0007669"/>
    <property type="project" value="InterPro"/>
</dbReference>
<keyword evidence="4" id="KW-1185">Reference proteome</keyword>
<dbReference type="PANTHER" id="PTHR13947:SF37">
    <property type="entry name" value="LD18367P"/>
    <property type="match status" value="1"/>
</dbReference>
<dbReference type="Pfam" id="PF00583">
    <property type="entry name" value="Acetyltransf_1"/>
    <property type="match status" value="1"/>
</dbReference>
<dbReference type="InterPro" id="IPR016181">
    <property type="entry name" value="Acyl_CoA_acyltransferase"/>
</dbReference>
<protein>
    <submittedName>
        <fullName evidence="3">Acetyltransferase</fullName>
    </submittedName>
</protein>
<evidence type="ECO:0000313" key="3">
    <source>
        <dbReference type="EMBL" id="AKE51023.1"/>
    </source>
</evidence>
<dbReference type="HOGENOM" id="CLU_102964_1_1_6"/>
<evidence type="ECO:0000313" key="4">
    <source>
        <dbReference type="Proteomes" id="UP000034071"/>
    </source>
</evidence>
<dbReference type="Proteomes" id="UP000034071">
    <property type="component" value="Chromosome"/>
</dbReference>
<dbReference type="CDD" id="cd04301">
    <property type="entry name" value="NAT_SF"/>
    <property type="match status" value="1"/>
</dbReference>
<evidence type="ECO:0000256" key="1">
    <source>
        <dbReference type="ARBA" id="ARBA00022679"/>
    </source>
</evidence>
<dbReference type="InterPro" id="IPR050769">
    <property type="entry name" value="NAT_camello-type"/>
</dbReference>
<dbReference type="PROSITE" id="PS51186">
    <property type="entry name" value="GNAT"/>
    <property type="match status" value="1"/>
</dbReference>
<reference evidence="3 4" key="1">
    <citation type="submission" date="2015-02" db="EMBL/GenBank/DDBJ databases">
        <title>Complete genome sequence of Kangiella geojedonensis strain YCS-5T.</title>
        <authorList>
            <person name="Kim K.M."/>
        </authorList>
    </citation>
    <scope>NUCLEOTIDE SEQUENCE [LARGE SCALE GENOMIC DNA]</scope>
    <source>
        <strain evidence="3 4">YCS-5</strain>
    </source>
</reference>
<dbReference type="AlphaFoldDB" id="A0A0F6RAW2"/>
<accession>A0A0F6RAW2</accession>
<proteinExistence type="predicted"/>
<name>A0A0F6RAW2_9GAMM</name>
<keyword evidence="1 3" id="KW-0808">Transferase</keyword>
<sequence length="172" mass="18813">MTIRSVLKKEKQVLGKLMVEVYSSLPGFPTPDEQPEYYKMLANVADLADSSNTEVLVAVSGEKILGGVVYFSDMAQYGSGGTATQQKNASGFRLLAVSEEARGLGVGKALTNYCIGKAKTDGNKELIIHTTEAMKLAWGMYEKLGFKRSMDLDFLQKGFPVFGFRLSLQSHI</sequence>
<dbReference type="PANTHER" id="PTHR13947">
    <property type="entry name" value="GNAT FAMILY N-ACETYLTRANSFERASE"/>
    <property type="match status" value="1"/>
</dbReference>
<feature type="domain" description="N-acetyltransferase" evidence="2">
    <location>
        <begin position="1"/>
        <end position="160"/>
    </location>
</feature>
<organism evidence="3 4">
    <name type="scientific">Kangiella geojedonensis</name>
    <dbReference type="NCBI Taxonomy" id="914150"/>
    <lineage>
        <taxon>Bacteria</taxon>
        <taxon>Pseudomonadati</taxon>
        <taxon>Pseudomonadota</taxon>
        <taxon>Gammaproteobacteria</taxon>
        <taxon>Kangiellales</taxon>
        <taxon>Kangiellaceae</taxon>
        <taxon>Kangiella</taxon>
    </lineage>
</organism>
<evidence type="ECO:0000259" key="2">
    <source>
        <dbReference type="PROSITE" id="PS51186"/>
    </source>
</evidence>
<gene>
    <name evidence="3" type="ORF">TQ33_0031</name>
</gene>
<dbReference type="InterPro" id="IPR000182">
    <property type="entry name" value="GNAT_dom"/>
</dbReference>
<dbReference type="Gene3D" id="3.40.630.30">
    <property type="match status" value="1"/>
</dbReference>
<dbReference type="KEGG" id="kge:TQ33_0031"/>
<dbReference type="SUPFAM" id="SSF55729">
    <property type="entry name" value="Acyl-CoA N-acyltransferases (Nat)"/>
    <property type="match status" value="1"/>
</dbReference>
<dbReference type="OrthoDB" id="27442at2"/>
<dbReference type="STRING" id="914150.TQ33_0031"/>
<dbReference type="EMBL" id="CP010975">
    <property type="protein sequence ID" value="AKE51023.1"/>
    <property type="molecule type" value="Genomic_DNA"/>
</dbReference>